<accession>A0A328TX94</accession>
<evidence type="ECO:0000313" key="1">
    <source>
        <dbReference type="EMBL" id="RAP74183.1"/>
    </source>
</evidence>
<sequence length="235" mass="26674">MKLYIIRHAEPDYPNNTITQPGHLEAQALAERLAGTKIDRIYSSPLGRALHTMQYTADALGMQATVLPWLEELGGWQMTNAAGESMIAWNCDPTWVREHRPFPSSDDWHERAPFNNPDFARRFQEIKDNSDRFFLENGYRRDGGRYRIERPNRDAIAIFCHLGFGLAWLSHLLELPLPMIWSGFWIAPSSVTTVVMEEHDHGWAAPRCYGVGDIGHIYRSGLPVSSAGLIANNID</sequence>
<keyword evidence="2" id="KW-1185">Reference proteome</keyword>
<dbReference type="SUPFAM" id="SSF53254">
    <property type="entry name" value="Phosphoglycerate mutase-like"/>
    <property type="match status" value="1"/>
</dbReference>
<dbReference type="RefSeq" id="WP_112884972.1">
    <property type="nucleotide sequence ID" value="NZ_QLUW01000005.1"/>
</dbReference>
<dbReference type="CDD" id="cd07067">
    <property type="entry name" value="HP_PGM_like"/>
    <property type="match status" value="1"/>
</dbReference>
<protein>
    <submittedName>
        <fullName evidence="1">Histidine phosphatase family protein</fullName>
    </submittedName>
</protein>
<dbReference type="EMBL" id="QLUW01000005">
    <property type="protein sequence ID" value="RAP74183.1"/>
    <property type="molecule type" value="Genomic_DNA"/>
</dbReference>
<comment type="caution">
    <text evidence="1">The sequence shown here is derived from an EMBL/GenBank/DDBJ whole genome shotgun (WGS) entry which is preliminary data.</text>
</comment>
<dbReference type="InterPro" id="IPR013078">
    <property type="entry name" value="His_Pase_superF_clade-1"/>
</dbReference>
<reference evidence="1 2" key="1">
    <citation type="submission" date="2018-06" db="EMBL/GenBank/DDBJ databases">
        <title>Paenibacillus montanisoli sp. nov., isolated from mountain area soil.</title>
        <authorList>
            <person name="Wu M."/>
        </authorList>
    </citation>
    <scope>NUCLEOTIDE SEQUENCE [LARGE SCALE GENOMIC DNA]</scope>
    <source>
        <strain evidence="1 2">RA17</strain>
    </source>
</reference>
<evidence type="ECO:0000313" key="2">
    <source>
        <dbReference type="Proteomes" id="UP000249260"/>
    </source>
</evidence>
<dbReference type="Proteomes" id="UP000249260">
    <property type="component" value="Unassembled WGS sequence"/>
</dbReference>
<dbReference type="Gene3D" id="3.40.50.1240">
    <property type="entry name" value="Phosphoglycerate mutase-like"/>
    <property type="match status" value="1"/>
</dbReference>
<organism evidence="1 2">
    <name type="scientific">Paenibacillus montanisoli</name>
    <dbReference type="NCBI Taxonomy" id="2081970"/>
    <lineage>
        <taxon>Bacteria</taxon>
        <taxon>Bacillati</taxon>
        <taxon>Bacillota</taxon>
        <taxon>Bacilli</taxon>
        <taxon>Bacillales</taxon>
        <taxon>Paenibacillaceae</taxon>
        <taxon>Paenibacillus</taxon>
    </lineage>
</organism>
<dbReference type="InterPro" id="IPR029033">
    <property type="entry name" value="His_PPase_superfam"/>
</dbReference>
<dbReference type="OrthoDB" id="9782128at2"/>
<name>A0A328TX94_9BACL</name>
<proteinExistence type="predicted"/>
<dbReference type="Pfam" id="PF00300">
    <property type="entry name" value="His_Phos_1"/>
    <property type="match status" value="1"/>
</dbReference>
<dbReference type="SMART" id="SM00855">
    <property type="entry name" value="PGAM"/>
    <property type="match status" value="1"/>
</dbReference>
<dbReference type="AlphaFoldDB" id="A0A328TX94"/>
<gene>
    <name evidence="1" type="ORF">DL346_24280</name>
</gene>